<evidence type="ECO:0000256" key="1">
    <source>
        <dbReference type="SAM" id="MobiDB-lite"/>
    </source>
</evidence>
<protein>
    <submittedName>
        <fullName evidence="2">Uncharacterized protein</fullName>
    </submittedName>
</protein>
<accession>A0A4C1WS07</accession>
<proteinExistence type="predicted"/>
<feature type="compositionally biased region" description="Polar residues" evidence="1">
    <location>
        <begin position="41"/>
        <end position="53"/>
    </location>
</feature>
<feature type="region of interest" description="Disordered" evidence="1">
    <location>
        <begin position="1"/>
        <end position="60"/>
    </location>
</feature>
<reference evidence="2 3" key="1">
    <citation type="journal article" date="2019" name="Commun. Biol.">
        <title>The bagworm genome reveals a unique fibroin gene that provides high tensile strength.</title>
        <authorList>
            <person name="Kono N."/>
            <person name="Nakamura H."/>
            <person name="Ohtoshi R."/>
            <person name="Tomita M."/>
            <person name="Numata K."/>
            <person name="Arakawa K."/>
        </authorList>
    </citation>
    <scope>NUCLEOTIDE SEQUENCE [LARGE SCALE GENOMIC DNA]</scope>
</reference>
<dbReference type="AlphaFoldDB" id="A0A4C1WS07"/>
<evidence type="ECO:0000313" key="3">
    <source>
        <dbReference type="Proteomes" id="UP000299102"/>
    </source>
</evidence>
<gene>
    <name evidence="2" type="ORF">EVAR_36492_1</name>
</gene>
<sequence length="149" mass="17158">MRLRTKNNKNCFPRGRTRGEHGRYNGRSASNTRPDSGFGNGTDTENENATGIVTDNGEYYRGRDHERRRALSMWKTKEYIIQPRNRSRKRKPFKVRHPFLNLFPSSLAIDAIRLRTGPAGVALALLLTTHEEILSQKPCTWTTKAFRKV</sequence>
<dbReference type="EMBL" id="BGZK01000642">
    <property type="protein sequence ID" value="GBP54276.1"/>
    <property type="molecule type" value="Genomic_DNA"/>
</dbReference>
<comment type="caution">
    <text evidence="2">The sequence shown here is derived from an EMBL/GenBank/DDBJ whole genome shotgun (WGS) entry which is preliminary data.</text>
</comment>
<evidence type="ECO:0000313" key="2">
    <source>
        <dbReference type="EMBL" id="GBP54276.1"/>
    </source>
</evidence>
<dbReference type="Proteomes" id="UP000299102">
    <property type="component" value="Unassembled WGS sequence"/>
</dbReference>
<organism evidence="2 3">
    <name type="scientific">Eumeta variegata</name>
    <name type="common">Bagworm moth</name>
    <name type="synonym">Eumeta japonica</name>
    <dbReference type="NCBI Taxonomy" id="151549"/>
    <lineage>
        <taxon>Eukaryota</taxon>
        <taxon>Metazoa</taxon>
        <taxon>Ecdysozoa</taxon>
        <taxon>Arthropoda</taxon>
        <taxon>Hexapoda</taxon>
        <taxon>Insecta</taxon>
        <taxon>Pterygota</taxon>
        <taxon>Neoptera</taxon>
        <taxon>Endopterygota</taxon>
        <taxon>Lepidoptera</taxon>
        <taxon>Glossata</taxon>
        <taxon>Ditrysia</taxon>
        <taxon>Tineoidea</taxon>
        <taxon>Psychidae</taxon>
        <taxon>Oiketicinae</taxon>
        <taxon>Eumeta</taxon>
    </lineage>
</organism>
<keyword evidence="3" id="KW-1185">Reference proteome</keyword>
<name>A0A4C1WS07_EUMVA</name>